<dbReference type="EMBL" id="LAZR01000541">
    <property type="protein sequence ID" value="KKN64884.1"/>
    <property type="molecule type" value="Genomic_DNA"/>
</dbReference>
<name>A0A0F9SCZ0_9ZZZZ</name>
<proteinExistence type="predicted"/>
<gene>
    <name evidence="1" type="ORF">LCGC14_0487180</name>
</gene>
<comment type="caution">
    <text evidence="1">The sequence shown here is derived from an EMBL/GenBank/DDBJ whole genome shotgun (WGS) entry which is preliminary data.</text>
</comment>
<organism evidence="1">
    <name type="scientific">marine sediment metagenome</name>
    <dbReference type="NCBI Taxonomy" id="412755"/>
    <lineage>
        <taxon>unclassified sequences</taxon>
        <taxon>metagenomes</taxon>
        <taxon>ecological metagenomes</taxon>
    </lineage>
</organism>
<protein>
    <submittedName>
        <fullName evidence="1">Uncharacterized protein</fullName>
    </submittedName>
</protein>
<sequence>MPRDKKRQPGPLYCRPEKRRMGLKTKTSKAWCPECNFKVRGANHEAGRHHQIVTSQKGQYETKKVKIYG</sequence>
<reference evidence="1" key="1">
    <citation type="journal article" date="2015" name="Nature">
        <title>Complex archaea that bridge the gap between prokaryotes and eukaryotes.</title>
        <authorList>
            <person name="Spang A."/>
            <person name="Saw J.H."/>
            <person name="Jorgensen S.L."/>
            <person name="Zaremba-Niedzwiedzka K."/>
            <person name="Martijn J."/>
            <person name="Lind A.E."/>
            <person name="van Eijk R."/>
            <person name="Schleper C."/>
            <person name="Guy L."/>
            <person name="Ettema T.J."/>
        </authorList>
    </citation>
    <scope>NUCLEOTIDE SEQUENCE</scope>
</reference>
<dbReference type="AlphaFoldDB" id="A0A0F9SCZ0"/>
<evidence type="ECO:0000313" key="1">
    <source>
        <dbReference type="EMBL" id="KKN64884.1"/>
    </source>
</evidence>
<accession>A0A0F9SCZ0</accession>